<evidence type="ECO:0000256" key="10">
    <source>
        <dbReference type="RuleBase" id="RU003983"/>
    </source>
</evidence>
<dbReference type="Gene3D" id="3.30.2010.10">
    <property type="entry name" value="Metalloproteases ('zincins'), catalytic domain"/>
    <property type="match status" value="1"/>
</dbReference>
<reference evidence="13" key="1">
    <citation type="submission" date="2022-10" db="EMBL/GenBank/DDBJ databases">
        <title>The WGS of Solirubrobacter sp. CPCC 204708.</title>
        <authorList>
            <person name="Jiang Z."/>
        </authorList>
    </citation>
    <scope>NUCLEOTIDE SEQUENCE</scope>
    <source>
        <strain evidence="13">CPCC 204708</strain>
    </source>
</reference>
<dbReference type="PANTHER" id="PTHR43221">
    <property type="entry name" value="PROTEASE HTPX"/>
    <property type="match status" value="1"/>
</dbReference>
<evidence type="ECO:0000256" key="1">
    <source>
        <dbReference type="ARBA" id="ARBA00022475"/>
    </source>
</evidence>
<dbReference type="EMBL" id="JAPCID010000002">
    <property type="protein sequence ID" value="MDA0136144.1"/>
    <property type="molecule type" value="Genomic_DNA"/>
</dbReference>
<feature type="domain" description="Peptidase M48" evidence="12">
    <location>
        <begin position="85"/>
        <end position="289"/>
    </location>
</feature>
<comment type="caution">
    <text evidence="13">The sequence shown here is derived from an EMBL/GenBank/DDBJ whole genome shotgun (WGS) entry which is preliminary data.</text>
</comment>
<evidence type="ECO:0000256" key="11">
    <source>
        <dbReference type="SAM" id="Phobius"/>
    </source>
</evidence>
<feature type="transmembrane region" description="Helical" evidence="11">
    <location>
        <begin position="21"/>
        <end position="44"/>
    </location>
</feature>
<evidence type="ECO:0000256" key="2">
    <source>
        <dbReference type="ARBA" id="ARBA00022670"/>
    </source>
</evidence>
<keyword evidence="14" id="KW-1185">Reference proteome</keyword>
<sequence>MRARRDLFPADPGLVFRMVAVGLITPLLVLAALIAALTVVPWRALHVHDWQVQSVLLFALALGVWVGVRERVAISSRGRRLSTADAPELHAVVERLCVVADLAKPALVLDRHAMPNSWIEGTSRGGFRLHLTEGLLDLLEPHELEAVIAHELAHVANRDAAVMTVVAGPGEALLSGGVRVVNQGWWPLVLGGGVATFIGWVGTLGGRALSRYREFAADAAAVRMTGNPAALAAALMKVSEGLVAIPEKDLRAAAAGDAFHLLPARDARQFMLPPTHPPLAARIERLERLERALQRG</sequence>
<evidence type="ECO:0000256" key="6">
    <source>
        <dbReference type="ARBA" id="ARBA00022833"/>
    </source>
</evidence>
<comment type="similarity">
    <text evidence="10">Belongs to the peptidase M48 family.</text>
</comment>
<evidence type="ECO:0000256" key="9">
    <source>
        <dbReference type="ARBA" id="ARBA00023136"/>
    </source>
</evidence>
<evidence type="ECO:0000256" key="3">
    <source>
        <dbReference type="ARBA" id="ARBA00022692"/>
    </source>
</evidence>
<keyword evidence="1" id="KW-1003">Cell membrane</keyword>
<dbReference type="CDD" id="cd07327">
    <property type="entry name" value="M48B_HtpX_like"/>
    <property type="match status" value="1"/>
</dbReference>
<keyword evidence="3 11" id="KW-0812">Transmembrane</keyword>
<evidence type="ECO:0000256" key="4">
    <source>
        <dbReference type="ARBA" id="ARBA00022723"/>
    </source>
</evidence>
<dbReference type="InterPro" id="IPR001915">
    <property type="entry name" value="Peptidase_M48"/>
</dbReference>
<keyword evidence="2 10" id="KW-0645">Protease</keyword>
<evidence type="ECO:0000313" key="13">
    <source>
        <dbReference type="EMBL" id="MDA0136144.1"/>
    </source>
</evidence>
<keyword evidence="9 11" id="KW-0472">Membrane</keyword>
<proteinExistence type="inferred from homology"/>
<dbReference type="Proteomes" id="UP001147700">
    <property type="component" value="Unassembled WGS sequence"/>
</dbReference>
<accession>A0ABT4RC85</accession>
<evidence type="ECO:0000313" key="14">
    <source>
        <dbReference type="Proteomes" id="UP001147700"/>
    </source>
</evidence>
<keyword evidence="6 10" id="KW-0862">Zinc</keyword>
<evidence type="ECO:0000259" key="12">
    <source>
        <dbReference type="Pfam" id="PF01435"/>
    </source>
</evidence>
<gene>
    <name evidence="13" type="ORF">OJ962_01445</name>
</gene>
<comment type="cofactor">
    <cofactor evidence="10">
        <name>Zn(2+)</name>
        <dbReference type="ChEBI" id="CHEBI:29105"/>
    </cofactor>
    <text evidence="10">Binds 1 zinc ion per subunit.</text>
</comment>
<dbReference type="InterPro" id="IPR050083">
    <property type="entry name" value="HtpX_protease"/>
</dbReference>
<dbReference type="GO" id="GO:0008237">
    <property type="term" value="F:metallopeptidase activity"/>
    <property type="evidence" value="ECO:0007669"/>
    <property type="project" value="UniProtKB-KW"/>
</dbReference>
<evidence type="ECO:0000256" key="7">
    <source>
        <dbReference type="ARBA" id="ARBA00022989"/>
    </source>
</evidence>
<keyword evidence="4" id="KW-0479">Metal-binding</keyword>
<dbReference type="Pfam" id="PF01435">
    <property type="entry name" value="Peptidase_M48"/>
    <property type="match status" value="1"/>
</dbReference>
<dbReference type="EC" id="3.4.24.-" evidence="13"/>
<organism evidence="13 14">
    <name type="scientific">Solirubrobacter deserti</name>
    <dbReference type="NCBI Taxonomy" id="2282478"/>
    <lineage>
        <taxon>Bacteria</taxon>
        <taxon>Bacillati</taxon>
        <taxon>Actinomycetota</taxon>
        <taxon>Thermoleophilia</taxon>
        <taxon>Solirubrobacterales</taxon>
        <taxon>Solirubrobacteraceae</taxon>
        <taxon>Solirubrobacter</taxon>
    </lineage>
</organism>
<keyword evidence="8 10" id="KW-0482">Metalloprotease</keyword>
<name>A0ABT4RC85_9ACTN</name>
<dbReference type="RefSeq" id="WP_202953076.1">
    <property type="nucleotide sequence ID" value="NZ_JAPCID010000002.1"/>
</dbReference>
<keyword evidence="7 11" id="KW-1133">Transmembrane helix</keyword>
<keyword evidence="5 10" id="KW-0378">Hydrolase</keyword>
<evidence type="ECO:0000256" key="5">
    <source>
        <dbReference type="ARBA" id="ARBA00022801"/>
    </source>
</evidence>
<dbReference type="PANTHER" id="PTHR43221:SF2">
    <property type="entry name" value="PROTEASE HTPX HOMOLOG"/>
    <property type="match status" value="1"/>
</dbReference>
<evidence type="ECO:0000256" key="8">
    <source>
        <dbReference type="ARBA" id="ARBA00023049"/>
    </source>
</evidence>
<feature type="transmembrane region" description="Helical" evidence="11">
    <location>
        <begin position="50"/>
        <end position="68"/>
    </location>
</feature>
<protein>
    <submittedName>
        <fullName evidence="13">M48 family metalloprotease</fullName>
        <ecNumber evidence="13">3.4.24.-</ecNumber>
    </submittedName>
</protein>